<keyword evidence="2" id="KW-1185">Reference proteome</keyword>
<protein>
    <submittedName>
        <fullName evidence="1">Uncharacterized protein</fullName>
    </submittedName>
</protein>
<evidence type="ECO:0000313" key="1">
    <source>
        <dbReference type="EMBL" id="KAI9173402.1"/>
    </source>
</evidence>
<dbReference type="Proteomes" id="UP001064489">
    <property type="component" value="Chromosome 8"/>
</dbReference>
<dbReference type="Pfam" id="PF09425">
    <property type="entry name" value="Jas_motif"/>
    <property type="match status" value="1"/>
</dbReference>
<sequence>MSERSRDMMGTSVVAASVVLVLLDGVFYALEGRCGCWGSYIMRQGNSNSVETNQQLLETLNNGDLPIARRKSLQRFLEKRKKSLARLTCGSNVLRLDEVIS</sequence>
<proteinExistence type="predicted"/>
<gene>
    <name evidence="1" type="ORF">LWI28_000744</name>
</gene>
<evidence type="ECO:0000313" key="2">
    <source>
        <dbReference type="Proteomes" id="UP001064489"/>
    </source>
</evidence>
<comment type="caution">
    <text evidence="1">The sequence shown here is derived from an EMBL/GenBank/DDBJ whole genome shotgun (WGS) entry which is preliminary data.</text>
</comment>
<dbReference type="InterPro" id="IPR018467">
    <property type="entry name" value="CCT_CS"/>
</dbReference>
<organism evidence="1 2">
    <name type="scientific">Acer negundo</name>
    <name type="common">Box elder</name>
    <dbReference type="NCBI Taxonomy" id="4023"/>
    <lineage>
        <taxon>Eukaryota</taxon>
        <taxon>Viridiplantae</taxon>
        <taxon>Streptophyta</taxon>
        <taxon>Embryophyta</taxon>
        <taxon>Tracheophyta</taxon>
        <taxon>Spermatophyta</taxon>
        <taxon>Magnoliopsida</taxon>
        <taxon>eudicotyledons</taxon>
        <taxon>Gunneridae</taxon>
        <taxon>Pentapetalae</taxon>
        <taxon>rosids</taxon>
        <taxon>malvids</taxon>
        <taxon>Sapindales</taxon>
        <taxon>Sapindaceae</taxon>
        <taxon>Hippocastanoideae</taxon>
        <taxon>Acereae</taxon>
        <taxon>Acer</taxon>
    </lineage>
</organism>
<dbReference type="EMBL" id="JAJSOW010000103">
    <property type="protein sequence ID" value="KAI9173402.1"/>
    <property type="molecule type" value="Genomic_DNA"/>
</dbReference>
<reference evidence="1" key="1">
    <citation type="journal article" date="2022" name="Plant J.">
        <title>Strategies of tolerance reflected in two North American maple genomes.</title>
        <authorList>
            <person name="McEvoy S.L."/>
            <person name="Sezen U.U."/>
            <person name="Trouern-Trend A."/>
            <person name="McMahon S.M."/>
            <person name="Schaberg P.G."/>
            <person name="Yang J."/>
            <person name="Wegrzyn J.L."/>
            <person name="Swenson N.G."/>
        </authorList>
    </citation>
    <scope>NUCLEOTIDE SEQUENCE</scope>
    <source>
        <strain evidence="1">91603</strain>
    </source>
</reference>
<name>A0AAD5INK0_ACENE</name>
<reference evidence="1" key="2">
    <citation type="submission" date="2023-02" db="EMBL/GenBank/DDBJ databases">
        <authorList>
            <person name="Swenson N.G."/>
            <person name="Wegrzyn J.L."/>
            <person name="Mcevoy S.L."/>
        </authorList>
    </citation>
    <scope>NUCLEOTIDE SEQUENCE</scope>
    <source>
        <strain evidence="1">91603</strain>
        <tissue evidence="1">Leaf</tissue>
    </source>
</reference>
<accession>A0AAD5INK0</accession>
<dbReference type="AlphaFoldDB" id="A0AAD5INK0"/>